<accession>A0A1D8TM48</accession>
<organism evidence="1 2">
    <name type="scientific">Moorena producens PAL-8-15-08-1</name>
    <dbReference type="NCBI Taxonomy" id="1458985"/>
    <lineage>
        <taxon>Bacteria</taxon>
        <taxon>Bacillati</taxon>
        <taxon>Cyanobacteriota</taxon>
        <taxon>Cyanophyceae</taxon>
        <taxon>Coleofasciculales</taxon>
        <taxon>Coleofasciculaceae</taxon>
        <taxon>Moorena</taxon>
    </lineage>
</organism>
<dbReference type="AlphaFoldDB" id="A0A1D8TM48"/>
<dbReference type="KEGG" id="mpro:BJP34_03795"/>
<dbReference type="OrthoDB" id="507769at2"/>
<gene>
    <name evidence="1" type="ORF">BJP34_03795</name>
</gene>
<evidence type="ECO:0000313" key="2">
    <source>
        <dbReference type="Proteomes" id="UP000177870"/>
    </source>
</evidence>
<dbReference type="EMBL" id="CP017599">
    <property type="protein sequence ID" value="AOW98684.1"/>
    <property type="molecule type" value="Genomic_DNA"/>
</dbReference>
<sequence length="276" mass="30652">MTNPATLLQRLSQSFTTKVKSISLDWSVFVLLTAGLTLGVPLKAEADSPETAPPQLKDTLSQIDRFANGKDVEGLLAFYGANFTNSDGLNRELMGQALTQLWQRYPVLNYRTELTDWQQEGNAIVAETVTYITSDQPQDATKTKFESTLRSRQRFENQKIVSSTILAERSQITSGANPPKVTVKLPEQVRIGQRFNFDAIVQEPLGDDLLLGVAIEESVSSKRYTNPTEIELESLAAGGIFKVGRAPLLPEDRWISAILIRGDGMIMITRRLHVVE</sequence>
<protein>
    <recommendedName>
        <fullName evidence="3">Nuclear transport factor 2 family protein</fullName>
    </recommendedName>
</protein>
<evidence type="ECO:0008006" key="3">
    <source>
        <dbReference type="Google" id="ProtNLM"/>
    </source>
</evidence>
<dbReference type="InterPro" id="IPR032710">
    <property type="entry name" value="NTF2-like_dom_sf"/>
</dbReference>
<dbReference type="SUPFAM" id="SSF54427">
    <property type="entry name" value="NTF2-like"/>
    <property type="match status" value="1"/>
</dbReference>
<dbReference type="RefSeq" id="WP_070391191.1">
    <property type="nucleotide sequence ID" value="NZ_CP017599.1"/>
</dbReference>
<dbReference type="STRING" id="1458985.BJP34_03795"/>
<name>A0A1D8TM48_9CYAN</name>
<dbReference type="Proteomes" id="UP000177870">
    <property type="component" value="Chromosome"/>
</dbReference>
<evidence type="ECO:0000313" key="1">
    <source>
        <dbReference type="EMBL" id="AOW98684.1"/>
    </source>
</evidence>
<proteinExistence type="predicted"/>
<reference evidence="2" key="1">
    <citation type="submission" date="2016-10" db="EMBL/GenBank/DDBJ databases">
        <title>Comparative genomics uncovers the prolific and rare metabolic potential of the cyanobacterial genus Moorea.</title>
        <authorList>
            <person name="Leao T."/>
            <person name="Castelao G."/>
            <person name="Korobeynikov A."/>
            <person name="Monroe E.A."/>
            <person name="Podell S."/>
            <person name="Glukhov E."/>
            <person name="Allen E."/>
            <person name="Gerwick W.H."/>
            <person name="Gerwick L."/>
        </authorList>
    </citation>
    <scope>NUCLEOTIDE SEQUENCE [LARGE SCALE GENOMIC DNA]</scope>
    <source>
        <strain evidence="2">PAL-8-15-08-1</strain>
    </source>
</reference>